<sequence length="72" mass="7737">MATSSSSSPSSPSSPSFPSPPAYSAHSSSSPLWKIKNAKYRSTLKEGQPSIKDLQNHLEYIRDPHFTSAVSG</sequence>
<proteinExistence type="predicted"/>
<organism evidence="1 2">
    <name type="scientific">Macroventuria anomochaeta</name>
    <dbReference type="NCBI Taxonomy" id="301207"/>
    <lineage>
        <taxon>Eukaryota</taxon>
        <taxon>Fungi</taxon>
        <taxon>Dikarya</taxon>
        <taxon>Ascomycota</taxon>
        <taxon>Pezizomycotina</taxon>
        <taxon>Dothideomycetes</taxon>
        <taxon>Pleosporomycetidae</taxon>
        <taxon>Pleosporales</taxon>
        <taxon>Pleosporineae</taxon>
        <taxon>Didymellaceae</taxon>
        <taxon>Macroventuria</taxon>
    </lineage>
</organism>
<accession>A0ACB6SFC6</accession>
<name>A0ACB6SFC6_9PLEO</name>
<comment type="caution">
    <text evidence="1">The sequence shown here is derived from an EMBL/GenBank/DDBJ whole genome shotgun (WGS) entry which is preliminary data.</text>
</comment>
<dbReference type="Proteomes" id="UP000799754">
    <property type="component" value="Unassembled WGS sequence"/>
</dbReference>
<gene>
    <name evidence="1" type="ORF">BU25DRAFT_406289</name>
</gene>
<protein>
    <submittedName>
        <fullName evidence="1">Uncharacterized protein</fullName>
    </submittedName>
</protein>
<reference evidence="1" key="1">
    <citation type="journal article" date="2020" name="Stud. Mycol.">
        <title>101 Dothideomycetes genomes: a test case for predicting lifestyles and emergence of pathogens.</title>
        <authorList>
            <person name="Haridas S."/>
            <person name="Albert R."/>
            <person name="Binder M."/>
            <person name="Bloem J."/>
            <person name="Labutti K."/>
            <person name="Salamov A."/>
            <person name="Andreopoulos B."/>
            <person name="Baker S."/>
            <person name="Barry K."/>
            <person name="Bills G."/>
            <person name="Bluhm B."/>
            <person name="Cannon C."/>
            <person name="Castanera R."/>
            <person name="Culley D."/>
            <person name="Daum C."/>
            <person name="Ezra D."/>
            <person name="Gonzalez J."/>
            <person name="Henrissat B."/>
            <person name="Kuo A."/>
            <person name="Liang C."/>
            <person name="Lipzen A."/>
            <person name="Lutzoni F."/>
            <person name="Magnuson J."/>
            <person name="Mondo S."/>
            <person name="Nolan M."/>
            <person name="Ohm R."/>
            <person name="Pangilinan J."/>
            <person name="Park H.-J."/>
            <person name="Ramirez L."/>
            <person name="Alfaro M."/>
            <person name="Sun H."/>
            <person name="Tritt A."/>
            <person name="Yoshinaga Y."/>
            <person name="Zwiers L.-H."/>
            <person name="Turgeon B."/>
            <person name="Goodwin S."/>
            <person name="Spatafora J."/>
            <person name="Crous P."/>
            <person name="Grigoriev I."/>
        </authorList>
    </citation>
    <scope>NUCLEOTIDE SEQUENCE</scope>
    <source>
        <strain evidence="1">CBS 525.71</strain>
    </source>
</reference>
<evidence type="ECO:0000313" key="1">
    <source>
        <dbReference type="EMBL" id="KAF2633021.1"/>
    </source>
</evidence>
<evidence type="ECO:0000313" key="2">
    <source>
        <dbReference type="Proteomes" id="UP000799754"/>
    </source>
</evidence>
<keyword evidence="2" id="KW-1185">Reference proteome</keyword>
<dbReference type="EMBL" id="MU006702">
    <property type="protein sequence ID" value="KAF2633021.1"/>
    <property type="molecule type" value="Genomic_DNA"/>
</dbReference>